<gene>
    <name evidence="2" type="ORF">IE077_000072</name>
</gene>
<comment type="caution">
    <text evidence="2">The sequence shown here is derived from an EMBL/GenBank/DDBJ whole genome shotgun (WGS) entry which is preliminary data.</text>
</comment>
<evidence type="ECO:0000256" key="1">
    <source>
        <dbReference type="SAM" id="MobiDB-lite"/>
    </source>
</evidence>
<feature type="region of interest" description="Disordered" evidence="1">
    <location>
        <begin position="379"/>
        <end position="404"/>
    </location>
</feature>
<dbReference type="EMBL" id="JADAQX010000773">
    <property type="protein sequence ID" value="KAF8819399.1"/>
    <property type="molecule type" value="Genomic_DNA"/>
</dbReference>
<feature type="compositionally biased region" description="Basic and acidic residues" evidence="1">
    <location>
        <begin position="391"/>
        <end position="404"/>
    </location>
</feature>
<dbReference type="Proteomes" id="UP000823046">
    <property type="component" value="Unassembled WGS sequence"/>
</dbReference>
<reference evidence="2 3" key="1">
    <citation type="journal article" date="2020" name="bioRxiv">
        <title>Metabolic contributions of an alphaproteobacterial endosymbiont in the apicomplexan Cardiosporidium cionae.</title>
        <authorList>
            <person name="Hunter E.S."/>
            <person name="Paight C.J."/>
            <person name="Lane C.E."/>
        </authorList>
    </citation>
    <scope>NUCLEOTIDE SEQUENCE [LARGE SCALE GENOMIC DNA]</scope>
    <source>
        <strain evidence="2">ESH_2018</strain>
    </source>
</reference>
<evidence type="ECO:0000313" key="2">
    <source>
        <dbReference type="EMBL" id="KAF8819399.1"/>
    </source>
</evidence>
<evidence type="ECO:0000313" key="3">
    <source>
        <dbReference type="Proteomes" id="UP000823046"/>
    </source>
</evidence>
<name>A0ABQ7J5Z6_9APIC</name>
<proteinExistence type="predicted"/>
<keyword evidence="3" id="KW-1185">Reference proteome</keyword>
<organism evidence="2 3">
    <name type="scientific">Cardiosporidium cionae</name>
    <dbReference type="NCBI Taxonomy" id="476202"/>
    <lineage>
        <taxon>Eukaryota</taxon>
        <taxon>Sar</taxon>
        <taxon>Alveolata</taxon>
        <taxon>Apicomplexa</taxon>
        <taxon>Aconoidasida</taxon>
        <taxon>Nephromycida</taxon>
        <taxon>Cardiosporidium</taxon>
    </lineage>
</organism>
<accession>A0ABQ7J5Z6</accession>
<sequence length="404" mass="46366">MTETSSTHLPNSMEKLRERIVKETDRFLAEHQLRLKIRRLPLSGDESSSPIPADGLSNQFPVYHFITRQKRHLTEQLLRNRSSYQTEFNTSDDDRNKHTPFILKEIPETVKDHLNKMANDFDDPEFSGVWISLHSPPFTSNSEYGHLVRSKIVGWALIEVLTTNERCLKALWVHPKLSATATSALLLGFLPRVLFEAFELVAPQQTSEGCSWKFLYAWLNDFAMFPRQTWILLCAAEYFGLPKHCDTLGDPAGVSPGHVDDDDPVGLSCPCQKLATWDDWDQILVGCTESFMYKNIEQWLEIIPKKPNEHLQGITNILPTDEPERFSKLPRETLEEIEAAEFLGLSRRNVANILLHIYGRWCHGRIQNMESYLEGANEESQSNASSSNKRRIIEAKISTKRERT</sequence>
<protein>
    <submittedName>
        <fullName evidence="2">Uncharacterized protein</fullName>
    </submittedName>
</protein>